<dbReference type="OrthoDB" id="7062382at2"/>
<evidence type="ECO:0000313" key="3">
    <source>
        <dbReference type="EMBL" id="SFM67616.1"/>
    </source>
</evidence>
<dbReference type="EMBL" id="FOUI01000011">
    <property type="protein sequence ID" value="SFM67616.1"/>
    <property type="molecule type" value="Genomic_DNA"/>
</dbReference>
<dbReference type="Gene3D" id="3.10.510.20">
    <property type="entry name" value="YcgL domain"/>
    <property type="match status" value="1"/>
</dbReference>
<feature type="domain" description="YcgL" evidence="2">
    <location>
        <begin position="3"/>
        <end position="87"/>
    </location>
</feature>
<dbReference type="InterPro" id="IPR027354">
    <property type="entry name" value="YcgL_dom"/>
</dbReference>
<dbReference type="STRING" id="1720063.SAMN05216217_11159"/>
<proteinExistence type="inferred from homology"/>
<dbReference type="Proteomes" id="UP000243629">
    <property type="component" value="Unassembled WGS sequence"/>
</dbReference>
<evidence type="ECO:0000313" key="4">
    <source>
        <dbReference type="Proteomes" id="UP000243629"/>
    </source>
</evidence>
<reference evidence="4" key="1">
    <citation type="submission" date="2016-10" db="EMBL/GenBank/DDBJ databases">
        <authorList>
            <person name="Varghese N."/>
            <person name="Submissions S."/>
        </authorList>
    </citation>
    <scope>NUCLEOTIDE SEQUENCE [LARGE SCALE GENOMIC DNA]</scope>
    <source>
        <strain evidence="4">DSM 24213</strain>
    </source>
</reference>
<dbReference type="PROSITE" id="PS51648">
    <property type="entry name" value="YCGL"/>
    <property type="match status" value="1"/>
</dbReference>
<protein>
    <recommendedName>
        <fullName evidence="1">YcgL domain-containing protein SAMN05216217_11159</fullName>
    </recommendedName>
</protein>
<dbReference type="SUPFAM" id="SSF160191">
    <property type="entry name" value="YcgL-like"/>
    <property type="match status" value="1"/>
</dbReference>
<keyword evidence="4" id="KW-1185">Reference proteome</keyword>
<dbReference type="PANTHER" id="PTHR38109">
    <property type="entry name" value="PROTEIN YCGL"/>
    <property type="match status" value="1"/>
</dbReference>
<dbReference type="RefSeq" id="WP_093476714.1">
    <property type="nucleotide sequence ID" value="NZ_FOUI01000011.1"/>
</dbReference>
<gene>
    <name evidence="3" type="ORF">SAMN05216217_11159</name>
</gene>
<name>A0A1I4SSZ7_9GAMM</name>
<evidence type="ECO:0000259" key="2">
    <source>
        <dbReference type="PROSITE" id="PS51648"/>
    </source>
</evidence>
<dbReference type="HAMAP" id="MF_01866">
    <property type="entry name" value="UPF0745"/>
    <property type="match status" value="1"/>
</dbReference>
<dbReference type="AlphaFoldDB" id="A0A1I4SSZ7"/>
<evidence type="ECO:0000256" key="1">
    <source>
        <dbReference type="HAMAP-Rule" id="MF_01866"/>
    </source>
</evidence>
<dbReference type="Pfam" id="PF05166">
    <property type="entry name" value="YcgL"/>
    <property type="match status" value="1"/>
</dbReference>
<dbReference type="PANTHER" id="PTHR38109:SF1">
    <property type="entry name" value="PROTEIN YCGL"/>
    <property type="match status" value="1"/>
</dbReference>
<organism evidence="3 4">
    <name type="scientific">Halopseudomonas yangmingensis</name>
    <dbReference type="NCBI Taxonomy" id="1720063"/>
    <lineage>
        <taxon>Bacteria</taxon>
        <taxon>Pseudomonadati</taxon>
        <taxon>Pseudomonadota</taxon>
        <taxon>Gammaproteobacteria</taxon>
        <taxon>Pseudomonadales</taxon>
        <taxon>Pseudomonadaceae</taxon>
        <taxon>Halopseudomonas</taxon>
    </lineage>
</organism>
<dbReference type="InterPro" id="IPR038068">
    <property type="entry name" value="YcgL-like_sf"/>
</dbReference>
<accession>A0A1I4SSZ7</accession>
<sequence length="97" mass="11258">MKLLCSVYRSPRKDGMYLYVPRQQGLKGLPEVLLAHFGKPVHVMDMPLSAETRLAHEAPAKVLEELRERGFYLQMPPPEDEYIEHLPEQLLYLNDPL</sequence>